<name>A0A9Q0AHC0_9PEZI</name>
<evidence type="ECO:0000313" key="5">
    <source>
        <dbReference type="EMBL" id="KAI1848313.1"/>
    </source>
</evidence>
<comment type="caution">
    <text evidence="5">The sequence shown here is derived from an EMBL/GenBank/DDBJ whole genome shotgun (WGS) entry which is preliminary data.</text>
</comment>
<dbReference type="Proteomes" id="UP000829685">
    <property type="component" value="Unassembled WGS sequence"/>
</dbReference>
<protein>
    <submittedName>
        <fullName evidence="5">Uncharacterized protein</fullName>
    </submittedName>
</protein>
<dbReference type="SUPFAM" id="SSF51735">
    <property type="entry name" value="NAD(P)-binding Rossmann-fold domains"/>
    <property type="match status" value="1"/>
</dbReference>
<dbReference type="PRINTS" id="PR00081">
    <property type="entry name" value="GDHRDH"/>
</dbReference>
<gene>
    <name evidence="5" type="ORF">JX265_013815</name>
</gene>
<dbReference type="GO" id="GO:0016616">
    <property type="term" value="F:oxidoreductase activity, acting on the CH-OH group of donors, NAD or NADP as acceptor"/>
    <property type="evidence" value="ECO:0007669"/>
    <property type="project" value="TreeGrafter"/>
</dbReference>
<dbReference type="InterPro" id="IPR036291">
    <property type="entry name" value="NAD(P)-bd_dom_sf"/>
</dbReference>
<keyword evidence="4" id="KW-0812">Transmembrane</keyword>
<evidence type="ECO:0000256" key="2">
    <source>
        <dbReference type="ARBA" id="ARBA00022857"/>
    </source>
</evidence>
<dbReference type="PANTHER" id="PTHR24322:SF736">
    <property type="entry name" value="RETINOL DEHYDROGENASE 10"/>
    <property type="match status" value="1"/>
</dbReference>
<dbReference type="InterPro" id="IPR020904">
    <property type="entry name" value="Sc_DH/Rdtase_CS"/>
</dbReference>
<reference evidence="5" key="1">
    <citation type="submission" date="2021-03" db="EMBL/GenBank/DDBJ databases">
        <title>Revisited historic fungal species revealed as producer of novel bioactive compounds through whole genome sequencing and comparative genomics.</title>
        <authorList>
            <person name="Vignolle G.A."/>
            <person name="Hochenegger N."/>
            <person name="Mach R.L."/>
            <person name="Mach-Aigner A.R."/>
            <person name="Javad Rahimi M."/>
            <person name="Salim K.A."/>
            <person name="Chan C.M."/>
            <person name="Lim L.B.L."/>
            <person name="Cai F."/>
            <person name="Druzhinina I.S."/>
            <person name="U'Ren J.M."/>
            <person name="Derntl C."/>
        </authorList>
    </citation>
    <scope>NUCLEOTIDE SEQUENCE</scope>
    <source>
        <strain evidence="5">TUCIM 5799</strain>
    </source>
</reference>
<evidence type="ECO:0000256" key="3">
    <source>
        <dbReference type="ARBA" id="ARBA00023002"/>
    </source>
</evidence>
<feature type="transmembrane region" description="Helical" evidence="4">
    <location>
        <begin position="54"/>
        <end position="76"/>
    </location>
</feature>
<accession>A0A9Q0AHC0</accession>
<keyword evidence="3" id="KW-0560">Oxidoreductase</keyword>
<comment type="similarity">
    <text evidence="1">Belongs to the short-chain dehydrogenases/reductases (SDR) family.</text>
</comment>
<evidence type="ECO:0000256" key="1">
    <source>
        <dbReference type="ARBA" id="ARBA00006484"/>
    </source>
</evidence>
<keyword evidence="2" id="KW-0521">NADP</keyword>
<sequence length="358" mass="39619">MKKAGALPAFRKQLLVIAVLALCCFSLAQFCGYQLFKDSSQQPWLVDWGSTAPVRWKVIMGCVAAMWLLHFSRWLGRKALNPSHRMQVTWENEIVAVTGGSGDIGKAIIQKLEEVGATTIIMDIAPPGYQKGPKTFFFQTDVCSFESVNRTHRRIRNTIGDPTMLIASAGYLNSKTILDSTEHDLRRTLDVNVVGVLSCIKAFLPHMLAVNNGHIMVISSVKAFISTANSVDYSSSKAAVMSIMEGLQTELKHRYGNPLVKASLLLPSVVKTKMTDNVKQPINRFILPLLEPAEVADRMLQVLENGESDVLMIPRVANLAPWIHSLPPWVRVILQDISRNAIVSSGGLEERENKVAIE</sequence>
<dbReference type="Gene3D" id="3.40.50.720">
    <property type="entry name" value="NAD(P)-binding Rossmann-like Domain"/>
    <property type="match status" value="1"/>
</dbReference>
<dbReference type="InterPro" id="IPR002347">
    <property type="entry name" value="SDR_fam"/>
</dbReference>
<dbReference type="PROSITE" id="PS00061">
    <property type="entry name" value="ADH_SHORT"/>
    <property type="match status" value="1"/>
</dbReference>
<dbReference type="Pfam" id="PF00106">
    <property type="entry name" value="adh_short"/>
    <property type="match status" value="1"/>
</dbReference>
<evidence type="ECO:0000313" key="6">
    <source>
        <dbReference type="Proteomes" id="UP000829685"/>
    </source>
</evidence>
<dbReference type="PANTHER" id="PTHR24322">
    <property type="entry name" value="PKSB"/>
    <property type="match status" value="1"/>
</dbReference>
<keyword evidence="4" id="KW-0472">Membrane</keyword>
<evidence type="ECO:0000256" key="4">
    <source>
        <dbReference type="SAM" id="Phobius"/>
    </source>
</evidence>
<dbReference type="AlphaFoldDB" id="A0A9Q0AHC0"/>
<keyword evidence="4" id="KW-1133">Transmembrane helix</keyword>
<organism evidence="5 6">
    <name type="scientific">Neoarthrinium moseri</name>
    <dbReference type="NCBI Taxonomy" id="1658444"/>
    <lineage>
        <taxon>Eukaryota</taxon>
        <taxon>Fungi</taxon>
        <taxon>Dikarya</taxon>
        <taxon>Ascomycota</taxon>
        <taxon>Pezizomycotina</taxon>
        <taxon>Sordariomycetes</taxon>
        <taxon>Xylariomycetidae</taxon>
        <taxon>Amphisphaeriales</taxon>
        <taxon>Apiosporaceae</taxon>
        <taxon>Neoarthrinium</taxon>
    </lineage>
</organism>
<proteinExistence type="inferred from homology"/>
<keyword evidence="6" id="KW-1185">Reference proteome</keyword>
<dbReference type="EMBL" id="JAFIMR010000086">
    <property type="protein sequence ID" value="KAI1848313.1"/>
    <property type="molecule type" value="Genomic_DNA"/>
</dbReference>